<name>A0A9N9H5V9_9GLOM</name>
<dbReference type="EMBL" id="CAJVQA010007373">
    <property type="protein sequence ID" value="CAG8655776.1"/>
    <property type="molecule type" value="Genomic_DNA"/>
</dbReference>
<dbReference type="Proteomes" id="UP000789759">
    <property type="component" value="Unassembled WGS sequence"/>
</dbReference>
<reference evidence="2" key="1">
    <citation type="submission" date="2021-06" db="EMBL/GenBank/DDBJ databases">
        <authorList>
            <person name="Kallberg Y."/>
            <person name="Tangrot J."/>
            <person name="Rosling A."/>
        </authorList>
    </citation>
    <scope>NUCLEOTIDE SEQUENCE</scope>
    <source>
        <strain evidence="2">FL966</strain>
    </source>
</reference>
<feature type="transmembrane region" description="Helical" evidence="1">
    <location>
        <begin position="12"/>
        <end position="31"/>
    </location>
</feature>
<dbReference type="OrthoDB" id="1882547at2759"/>
<dbReference type="AlphaFoldDB" id="A0A9N9H5V9"/>
<dbReference type="Gene3D" id="3.40.50.11350">
    <property type="match status" value="1"/>
</dbReference>
<evidence type="ECO:0000313" key="2">
    <source>
        <dbReference type="EMBL" id="CAG8655776.1"/>
    </source>
</evidence>
<organism evidence="2 3">
    <name type="scientific">Cetraspora pellucida</name>
    <dbReference type="NCBI Taxonomy" id="1433469"/>
    <lineage>
        <taxon>Eukaryota</taxon>
        <taxon>Fungi</taxon>
        <taxon>Fungi incertae sedis</taxon>
        <taxon>Mucoromycota</taxon>
        <taxon>Glomeromycotina</taxon>
        <taxon>Glomeromycetes</taxon>
        <taxon>Diversisporales</taxon>
        <taxon>Gigasporaceae</taxon>
        <taxon>Cetraspora</taxon>
    </lineage>
</organism>
<evidence type="ECO:0000313" key="3">
    <source>
        <dbReference type="Proteomes" id="UP000789759"/>
    </source>
</evidence>
<proteinExistence type="predicted"/>
<dbReference type="PANTHER" id="PTHR36050:SF1">
    <property type="entry name" value="O-FUCOSYLTRANSFERASE 30"/>
    <property type="match status" value="1"/>
</dbReference>
<keyword evidence="3" id="KW-1185">Reference proteome</keyword>
<keyword evidence="1" id="KW-0472">Membrane</keyword>
<sequence length="494" mass="57195">MVAAILNIRVRFIFFLSLCLFVIAVFLYGALNRLSIDVDNTTSTHNTPKHFQDIEVQRHKKYTISPEEKFLAYFSHSGYHNQRIALENALLLAKLLNRTLLLPPAMLGRPLPWLAFDTMYRRLFVTTKTGIEYCKDISENYPLPAECLDYFSYTIVSWDFLVDMDPINKWHRIMDRPEHSYEWLEKNLNINQNNDIYFVKDTSRLDYRIYDTPNSTIPYSKYLRKMEISDLLAIDKKVIHFGSLFGSFRVVPEFPTNLEYATFIRKHLIPTNSLIQNAANRIINKLGGSKNFIGLHIRVSDGFFMKFARPNIDNIYHQIIDTFTNLSPQEVDILEGGTHDSDILVDDTVDLGDPISRDFSTAAESYQKNIDLNILKEVKCRKPFHPTDKGVNTIIYIATDAESPRTNPLLFKFFNTFPCVFVLDDFDQELAEMKSARNVEDKTPLANYLIPMLDAMISSKGFRFYGTPKSTFSNYIEKTLHPLYTGKELLIELV</sequence>
<comment type="caution">
    <text evidence="2">The sequence shown here is derived from an EMBL/GenBank/DDBJ whole genome shotgun (WGS) entry which is preliminary data.</text>
</comment>
<protein>
    <submittedName>
        <fullName evidence="2">8498_t:CDS:1</fullName>
    </submittedName>
</protein>
<keyword evidence="1" id="KW-1133">Transmembrane helix</keyword>
<accession>A0A9N9H5V9</accession>
<dbReference type="PANTHER" id="PTHR36050">
    <property type="entry name" value="O-FUCOSYLTRANSFERASE 30"/>
    <property type="match status" value="1"/>
</dbReference>
<gene>
    <name evidence="2" type="ORF">CPELLU_LOCUS9563</name>
</gene>
<evidence type="ECO:0000256" key="1">
    <source>
        <dbReference type="SAM" id="Phobius"/>
    </source>
</evidence>
<keyword evidence="1" id="KW-0812">Transmembrane</keyword>
<dbReference type="CDD" id="cd11296">
    <property type="entry name" value="O-FucT_like"/>
    <property type="match status" value="1"/>
</dbReference>